<evidence type="ECO:0000256" key="9">
    <source>
        <dbReference type="ARBA" id="ARBA00022840"/>
    </source>
</evidence>
<dbReference type="SMART" id="SM00387">
    <property type="entry name" value="HATPase_c"/>
    <property type="match status" value="1"/>
</dbReference>
<dbReference type="HOGENOM" id="CLU_336751_0_0_3"/>
<dbReference type="Gene3D" id="3.30.450.20">
    <property type="entry name" value="PAS domain"/>
    <property type="match status" value="2"/>
</dbReference>
<dbReference type="AlphaFoldDB" id="K9WGV2"/>
<dbReference type="PROSITE" id="PS50112">
    <property type="entry name" value="PAS"/>
    <property type="match status" value="2"/>
</dbReference>
<evidence type="ECO:0000313" key="19">
    <source>
        <dbReference type="Proteomes" id="UP000010471"/>
    </source>
</evidence>
<evidence type="ECO:0000259" key="15">
    <source>
        <dbReference type="PROSITE" id="PS50109"/>
    </source>
</evidence>
<feature type="domain" description="PAS" evidence="16">
    <location>
        <begin position="246"/>
        <end position="313"/>
    </location>
</feature>
<evidence type="ECO:0000256" key="2">
    <source>
        <dbReference type="ARBA" id="ARBA00004141"/>
    </source>
</evidence>
<feature type="domain" description="PAC" evidence="17">
    <location>
        <begin position="328"/>
        <end position="380"/>
    </location>
</feature>
<keyword evidence="5" id="KW-0808">Transferase</keyword>
<dbReference type="PATRIC" id="fig|1173027.3.peg.4086"/>
<keyword evidence="8" id="KW-0418">Kinase</keyword>
<keyword evidence="11" id="KW-0902">Two-component regulatory system</keyword>
<dbReference type="Gene3D" id="1.10.287.130">
    <property type="match status" value="1"/>
</dbReference>
<dbReference type="PANTHER" id="PTHR43304:SF1">
    <property type="entry name" value="PAC DOMAIN-CONTAINING PROTEIN"/>
    <property type="match status" value="1"/>
</dbReference>
<protein>
    <recommendedName>
        <fullName evidence="3">histidine kinase</fullName>
        <ecNumber evidence="3">2.7.13.3</ecNumber>
    </recommendedName>
</protein>
<dbReference type="InterPro" id="IPR000700">
    <property type="entry name" value="PAS-assoc_C"/>
</dbReference>
<dbReference type="EMBL" id="CP003630">
    <property type="protein sequence ID" value="AFZ19433.1"/>
    <property type="molecule type" value="Genomic_DNA"/>
</dbReference>
<feature type="coiled-coil region" evidence="13">
    <location>
        <begin position="535"/>
        <end position="570"/>
    </location>
</feature>
<dbReference type="InterPro" id="IPR001610">
    <property type="entry name" value="PAC"/>
</dbReference>
<dbReference type="InterPro" id="IPR005467">
    <property type="entry name" value="His_kinase_dom"/>
</dbReference>
<dbReference type="SMART" id="SM00091">
    <property type="entry name" value="PAS"/>
    <property type="match status" value="2"/>
</dbReference>
<dbReference type="Proteomes" id="UP000010471">
    <property type="component" value="Chromosome"/>
</dbReference>
<dbReference type="InterPro" id="IPR003594">
    <property type="entry name" value="HATPase_dom"/>
</dbReference>
<dbReference type="SUPFAM" id="SSF47384">
    <property type="entry name" value="Homodimeric domain of signal transducing histidine kinase"/>
    <property type="match status" value="1"/>
</dbReference>
<feature type="domain" description="PAS" evidence="16">
    <location>
        <begin position="125"/>
        <end position="198"/>
    </location>
</feature>
<evidence type="ECO:0000256" key="6">
    <source>
        <dbReference type="ARBA" id="ARBA00022692"/>
    </source>
</evidence>
<dbReference type="SMART" id="SM00388">
    <property type="entry name" value="HisKA"/>
    <property type="match status" value="1"/>
</dbReference>
<dbReference type="InterPro" id="IPR003018">
    <property type="entry name" value="GAF"/>
</dbReference>
<comment type="subcellular location">
    <subcellularLocation>
        <location evidence="2">Membrane</location>
        <topology evidence="2">Multi-pass membrane protein</topology>
    </subcellularLocation>
</comment>
<dbReference type="eggNOG" id="COG2205">
    <property type="taxonomic scope" value="Bacteria"/>
</dbReference>
<evidence type="ECO:0000256" key="3">
    <source>
        <dbReference type="ARBA" id="ARBA00012438"/>
    </source>
</evidence>
<dbReference type="PANTHER" id="PTHR43304">
    <property type="entry name" value="PHYTOCHROME-LIKE PROTEIN CPH1"/>
    <property type="match status" value="1"/>
</dbReference>
<evidence type="ECO:0000256" key="1">
    <source>
        <dbReference type="ARBA" id="ARBA00000085"/>
    </source>
</evidence>
<keyword evidence="13" id="KW-0175">Coiled coil</keyword>
<evidence type="ECO:0000259" key="16">
    <source>
        <dbReference type="PROSITE" id="PS50112"/>
    </source>
</evidence>
<gene>
    <name evidence="18" type="ORF">Mic7113_3713</name>
</gene>
<keyword evidence="4" id="KW-0597">Phosphoprotein</keyword>
<dbReference type="SMART" id="SM00086">
    <property type="entry name" value="PAC"/>
    <property type="match status" value="2"/>
</dbReference>
<keyword evidence="9" id="KW-0067">ATP-binding</keyword>
<feature type="transmembrane region" description="Helical" evidence="14">
    <location>
        <begin position="37"/>
        <end position="54"/>
    </location>
</feature>
<dbReference type="InterPro" id="IPR036097">
    <property type="entry name" value="HisK_dim/P_sf"/>
</dbReference>
<dbReference type="GO" id="GO:0016020">
    <property type="term" value="C:membrane"/>
    <property type="evidence" value="ECO:0007669"/>
    <property type="project" value="UniProtKB-SubCell"/>
</dbReference>
<dbReference type="CDD" id="cd00082">
    <property type="entry name" value="HisKA"/>
    <property type="match status" value="1"/>
</dbReference>
<comment type="catalytic activity">
    <reaction evidence="1">
        <text>ATP + protein L-histidine = ADP + protein N-phospho-L-histidine.</text>
        <dbReference type="EC" id="2.7.13.3"/>
    </reaction>
</comment>
<dbReference type="InterPro" id="IPR038318">
    <property type="entry name" value="KdpD_sf"/>
</dbReference>
<dbReference type="GO" id="GO:0000155">
    <property type="term" value="F:phosphorelay sensor kinase activity"/>
    <property type="evidence" value="ECO:0007669"/>
    <property type="project" value="InterPro"/>
</dbReference>
<dbReference type="SMART" id="SM00065">
    <property type="entry name" value="GAF"/>
    <property type="match status" value="1"/>
</dbReference>
<dbReference type="eggNOG" id="COG2203">
    <property type="taxonomic scope" value="Bacteria"/>
</dbReference>
<dbReference type="InterPro" id="IPR029016">
    <property type="entry name" value="GAF-like_dom_sf"/>
</dbReference>
<dbReference type="Pfam" id="PF00512">
    <property type="entry name" value="HisKA"/>
    <property type="match status" value="1"/>
</dbReference>
<evidence type="ECO:0000256" key="5">
    <source>
        <dbReference type="ARBA" id="ARBA00022679"/>
    </source>
</evidence>
<evidence type="ECO:0000256" key="8">
    <source>
        <dbReference type="ARBA" id="ARBA00022777"/>
    </source>
</evidence>
<dbReference type="PRINTS" id="PR00344">
    <property type="entry name" value="BCTRLSENSOR"/>
</dbReference>
<proteinExistence type="predicted"/>
<dbReference type="InterPro" id="IPR035965">
    <property type="entry name" value="PAS-like_dom_sf"/>
</dbReference>
<dbReference type="InterPro" id="IPR025201">
    <property type="entry name" value="KdpD_TM"/>
</dbReference>
<keyword evidence="6 14" id="KW-0812">Transmembrane</keyword>
<dbReference type="PROSITE" id="PS50109">
    <property type="entry name" value="HIS_KIN"/>
    <property type="match status" value="1"/>
</dbReference>
<dbReference type="RefSeq" id="WP_015183574.1">
    <property type="nucleotide sequence ID" value="NC_019738.1"/>
</dbReference>
<dbReference type="GO" id="GO:0005524">
    <property type="term" value="F:ATP binding"/>
    <property type="evidence" value="ECO:0007669"/>
    <property type="project" value="UniProtKB-KW"/>
</dbReference>
<dbReference type="InterPro" id="IPR036890">
    <property type="entry name" value="HATPase_C_sf"/>
</dbReference>
<feature type="domain" description="PAC" evidence="17">
    <location>
        <begin position="199"/>
        <end position="252"/>
    </location>
</feature>
<dbReference type="InterPro" id="IPR052162">
    <property type="entry name" value="Sensor_kinase/Photoreceptor"/>
</dbReference>
<feature type="transmembrane region" description="Helical" evidence="14">
    <location>
        <begin position="7"/>
        <end position="25"/>
    </location>
</feature>
<dbReference type="NCBIfam" id="TIGR00229">
    <property type="entry name" value="sensory_box"/>
    <property type="match status" value="2"/>
</dbReference>
<dbReference type="Gene3D" id="3.30.450.40">
    <property type="match status" value="1"/>
</dbReference>
<feature type="domain" description="Histidine kinase" evidence="15">
    <location>
        <begin position="577"/>
        <end position="843"/>
    </location>
</feature>
<dbReference type="eggNOG" id="COG4251">
    <property type="taxonomic scope" value="Bacteria"/>
</dbReference>
<keyword evidence="7" id="KW-0547">Nucleotide-binding</keyword>
<accession>K9WGV2</accession>
<evidence type="ECO:0000256" key="12">
    <source>
        <dbReference type="ARBA" id="ARBA00023136"/>
    </source>
</evidence>
<evidence type="ECO:0000256" key="10">
    <source>
        <dbReference type="ARBA" id="ARBA00022989"/>
    </source>
</evidence>
<dbReference type="PROSITE" id="PS50113">
    <property type="entry name" value="PAC"/>
    <property type="match status" value="2"/>
</dbReference>
<sequence>MREAKRLLLSSYGVPVLASLLALLLRSLLAPLLRENAPLLVFIIPVMISAWYGGLKPGLLATAISALIGCYFFVQPVFSLDITGVANGVRIGIFLVEGVLISWLSETRRGAMQRSEAIASSLRESEESYRLLVEGVEDYAIFRLDPKGNIVTWNNGAERIKGYKAADILGQNYSILFTVEDIERHKPEQALLMAVREGHFVEDSWRRRKDGSLFWASTTITALRNESGKLCGFSNVIRDITQRKQAEEELRKLVKDLSDVKFAIDRAAILATTDERGNITNVNDKFCELSQYSREELIGQNHRLINSGYHPQEFFANLWSTIKRGDVWHGEIKNRAKDGSYYWVDTTIVPFLDDAGQPFQYLAIRFDISDRKHAQEVLHRYAQRLEALHEIDRAILRAESTKQLARAALLRLHSVVPYEQAMVVLFRFQTQEAELLTREWNGELRRETIPISDLIPIQVSLQQVSIRYIENLSTLAPCPPLLERQLAEGKRSFLSISLIAEGELIGELGVFARPVAAFTQEHQEIVTEVANQLAIATQQARLREQRQNYAAELEQRVIERTAELQEANEALEVFVYSASHDLRAPLRGIQGLAQVLLEDYGDLFDSEGQLYAQRLVLSAQEMSALLQDLLDYSRLSRAEINLQRIDLASIMTSALTQLQTELQAQKAQVRVEIPCFEVMGHRATLIQVVTNLITNAIKFVPPGVQPQVRIWAEERGVGDEEHQNVSADENMTQLQPRDENKTLLPDIRTPSRYAIPNNQVTPVAAVSANIRLWIEDNGIGIEPRHQENIFQAFERLHGVETYSGTGMGLAIVRKGVERMGGRVGVESQFGDGSRFWIELRQTTSTA</sequence>
<keyword evidence="12 14" id="KW-0472">Membrane</keyword>
<evidence type="ECO:0000256" key="14">
    <source>
        <dbReference type="SAM" id="Phobius"/>
    </source>
</evidence>
<dbReference type="EC" id="2.7.13.3" evidence="3"/>
<dbReference type="CDD" id="cd00130">
    <property type="entry name" value="PAS"/>
    <property type="match status" value="2"/>
</dbReference>
<feature type="transmembrane region" description="Helical" evidence="14">
    <location>
        <begin position="59"/>
        <end position="78"/>
    </location>
</feature>
<dbReference type="SUPFAM" id="SSF55785">
    <property type="entry name" value="PYP-like sensor domain (PAS domain)"/>
    <property type="match status" value="2"/>
</dbReference>
<dbReference type="STRING" id="1173027.Mic7113_3713"/>
<evidence type="ECO:0000259" key="17">
    <source>
        <dbReference type="PROSITE" id="PS50113"/>
    </source>
</evidence>
<evidence type="ECO:0000256" key="4">
    <source>
        <dbReference type="ARBA" id="ARBA00022553"/>
    </source>
</evidence>
<evidence type="ECO:0000313" key="18">
    <source>
        <dbReference type="EMBL" id="AFZ19433.1"/>
    </source>
</evidence>
<dbReference type="Pfam" id="PF02518">
    <property type="entry name" value="HATPase_c"/>
    <property type="match status" value="1"/>
</dbReference>
<dbReference type="SUPFAM" id="SSF55874">
    <property type="entry name" value="ATPase domain of HSP90 chaperone/DNA topoisomerase II/histidine kinase"/>
    <property type="match status" value="1"/>
</dbReference>
<evidence type="ECO:0000256" key="13">
    <source>
        <dbReference type="SAM" id="Coils"/>
    </source>
</evidence>
<dbReference type="InterPro" id="IPR000014">
    <property type="entry name" value="PAS"/>
</dbReference>
<dbReference type="Pfam" id="PF13426">
    <property type="entry name" value="PAS_9"/>
    <property type="match status" value="2"/>
</dbReference>
<keyword evidence="10 14" id="KW-1133">Transmembrane helix</keyword>
<dbReference type="Pfam" id="PF13185">
    <property type="entry name" value="GAF_2"/>
    <property type="match status" value="1"/>
</dbReference>
<evidence type="ECO:0000256" key="7">
    <source>
        <dbReference type="ARBA" id="ARBA00022741"/>
    </source>
</evidence>
<dbReference type="Gene3D" id="3.30.565.10">
    <property type="entry name" value="Histidine kinase-like ATPase, C-terminal domain"/>
    <property type="match status" value="1"/>
</dbReference>
<reference evidence="18 19" key="1">
    <citation type="submission" date="2012-06" db="EMBL/GenBank/DDBJ databases">
        <title>Finished chromosome of genome of Microcoleus sp. PCC 7113.</title>
        <authorList>
            <consortium name="US DOE Joint Genome Institute"/>
            <person name="Gugger M."/>
            <person name="Coursin T."/>
            <person name="Rippka R."/>
            <person name="Tandeau De Marsac N."/>
            <person name="Huntemann M."/>
            <person name="Wei C.-L."/>
            <person name="Han J."/>
            <person name="Detter J.C."/>
            <person name="Han C."/>
            <person name="Tapia R."/>
            <person name="Chen A."/>
            <person name="Kyrpides N."/>
            <person name="Mavromatis K."/>
            <person name="Markowitz V."/>
            <person name="Szeto E."/>
            <person name="Ivanova N."/>
            <person name="Pagani I."/>
            <person name="Pati A."/>
            <person name="Goodwin L."/>
            <person name="Nordberg H.P."/>
            <person name="Cantor M.N."/>
            <person name="Hua S.X."/>
            <person name="Woyke T."/>
            <person name="Kerfeld C.A."/>
        </authorList>
    </citation>
    <scope>NUCLEOTIDE SEQUENCE [LARGE SCALE GENOMIC DNA]</scope>
    <source>
        <strain evidence="18 19">PCC 7113</strain>
    </source>
</reference>
<organism evidence="18 19">
    <name type="scientific">Allocoleopsis franciscana PCC 7113</name>
    <dbReference type="NCBI Taxonomy" id="1173027"/>
    <lineage>
        <taxon>Bacteria</taxon>
        <taxon>Bacillati</taxon>
        <taxon>Cyanobacteriota</taxon>
        <taxon>Cyanophyceae</taxon>
        <taxon>Coleofasciculales</taxon>
        <taxon>Coleofasciculaceae</taxon>
        <taxon>Allocoleopsis</taxon>
        <taxon>Allocoleopsis franciscana</taxon>
    </lineage>
</organism>
<dbReference type="SUPFAM" id="SSF55781">
    <property type="entry name" value="GAF domain-like"/>
    <property type="match status" value="1"/>
</dbReference>
<dbReference type="OrthoDB" id="9808408at2"/>
<evidence type="ECO:0000256" key="11">
    <source>
        <dbReference type="ARBA" id="ARBA00023012"/>
    </source>
</evidence>
<name>K9WGV2_9CYAN</name>
<dbReference type="eggNOG" id="COG2202">
    <property type="taxonomic scope" value="Bacteria"/>
</dbReference>
<dbReference type="KEGG" id="mic:Mic7113_3713"/>
<dbReference type="Gene3D" id="1.20.120.620">
    <property type="entry name" value="Backbone structure of the membrane domain of e. Coli histidine kinase receptor kdpd"/>
    <property type="match status" value="1"/>
</dbReference>
<dbReference type="InterPro" id="IPR003661">
    <property type="entry name" value="HisK_dim/P_dom"/>
</dbReference>
<dbReference type="Pfam" id="PF13493">
    <property type="entry name" value="DUF4118"/>
    <property type="match status" value="1"/>
</dbReference>
<keyword evidence="19" id="KW-1185">Reference proteome</keyword>
<dbReference type="InterPro" id="IPR004358">
    <property type="entry name" value="Sig_transdc_His_kin-like_C"/>
</dbReference>